<evidence type="ECO:0000313" key="2">
    <source>
        <dbReference type="Proteomes" id="UP000799753"/>
    </source>
</evidence>
<keyword evidence="2" id="KW-1185">Reference proteome</keyword>
<gene>
    <name evidence="1" type="ORF">P280DRAFT_174310</name>
</gene>
<sequence>MRAMGRPQTSLPQKAKGAVGLKCLLRVARFYLLSFWGLTQKLACIHLKGIETFSENVQCFNFEAETGHCRCRLCNLGIPGHVAVDGRILRVPGRIVCSLRSFEGRKFEAPNGFIQVCYSWVVND</sequence>
<dbReference type="AlphaFoldDB" id="A0A6A6SCH3"/>
<dbReference type="Proteomes" id="UP000799753">
    <property type="component" value="Unassembled WGS sequence"/>
</dbReference>
<accession>A0A6A6SCH3</accession>
<evidence type="ECO:0000313" key="1">
    <source>
        <dbReference type="EMBL" id="KAF2644541.1"/>
    </source>
</evidence>
<name>A0A6A6SCH3_9PLEO</name>
<reference evidence="1" key="1">
    <citation type="journal article" date="2020" name="Stud. Mycol.">
        <title>101 Dothideomycetes genomes: a test case for predicting lifestyles and emergence of pathogens.</title>
        <authorList>
            <person name="Haridas S."/>
            <person name="Albert R."/>
            <person name="Binder M."/>
            <person name="Bloem J."/>
            <person name="Labutti K."/>
            <person name="Salamov A."/>
            <person name="Andreopoulos B."/>
            <person name="Baker S."/>
            <person name="Barry K."/>
            <person name="Bills G."/>
            <person name="Bluhm B."/>
            <person name="Cannon C."/>
            <person name="Castanera R."/>
            <person name="Culley D."/>
            <person name="Daum C."/>
            <person name="Ezra D."/>
            <person name="Gonzalez J."/>
            <person name="Henrissat B."/>
            <person name="Kuo A."/>
            <person name="Liang C."/>
            <person name="Lipzen A."/>
            <person name="Lutzoni F."/>
            <person name="Magnuson J."/>
            <person name="Mondo S."/>
            <person name="Nolan M."/>
            <person name="Ohm R."/>
            <person name="Pangilinan J."/>
            <person name="Park H.-J."/>
            <person name="Ramirez L."/>
            <person name="Alfaro M."/>
            <person name="Sun H."/>
            <person name="Tritt A."/>
            <person name="Yoshinaga Y."/>
            <person name="Zwiers L.-H."/>
            <person name="Turgeon B."/>
            <person name="Goodwin S."/>
            <person name="Spatafora J."/>
            <person name="Crous P."/>
            <person name="Grigoriev I."/>
        </authorList>
    </citation>
    <scope>NUCLEOTIDE SEQUENCE</scope>
    <source>
        <strain evidence="1">CBS 473.64</strain>
    </source>
</reference>
<protein>
    <submittedName>
        <fullName evidence="1">Uncharacterized protein</fullName>
    </submittedName>
</protein>
<proteinExistence type="predicted"/>
<organism evidence="1 2">
    <name type="scientific">Massarina eburnea CBS 473.64</name>
    <dbReference type="NCBI Taxonomy" id="1395130"/>
    <lineage>
        <taxon>Eukaryota</taxon>
        <taxon>Fungi</taxon>
        <taxon>Dikarya</taxon>
        <taxon>Ascomycota</taxon>
        <taxon>Pezizomycotina</taxon>
        <taxon>Dothideomycetes</taxon>
        <taxon>Pleosporomycetidae</taxon>
        <taxon>Pleosporales</taxon>
        <taxon>Massarineae</taxon>
        <taxon>Massarinaceae</taxon>
        <taxon>Massarina</taxon>
    </lineage>
</organism>
<dbReference type="EMBL" id="MU006778">
    <property type="protein sequence ID" value="KAF2644541.1"/>
    <property type="molecule type" value="Genomic_DNA"/>
</dbReference>